<dbReference type="RefSeq" id="WP_240568070.1">
    <property type="nucleotide sequence ID" value="NZ_JAKVPY010000009.1"/>
</dbReference>
<sequence length="66" mass="7060">MKLVKNANAALRMWSNQSAATAAVLALQEVVPLWEPFVPDNVFAMMSAAAATAAVFLRVIDQGLDN</sequence>
<proteinExistence type="predicted"/>
<evidence type="ECO:0008006" key="3">
    <source>
        <dbReference type="Google" id="ProtNLM"/>
    </source>
</evidence>
<dbReference type="EMBL" id="JAKVPY010000009">
    <property type="protein sequence ID" value="MCH4563361.1"/>
    <property type="molecule type" value="Genomic_DNA"/>
</dbReference>
<name>A0ABS9RU35_9GAMM</name>
<evidence type="ECO:0000313" key="1">
    <source>
        <dbReference type="EMBL" id="MCH4563361.1"/>
    </source>
</evidence>
<dbReference type="InterPro" id="IPR057700">
    <property type="entry name" value="DUF7940"/>
</dbReference>
<dbReference type="Pfam" id="PF25612">
    <property type="entry name" value="DUF7940"/>
    <property type="match status" value="1"/>
</dbReference>
<comment type="caution">
    <text evidence="1">The sequence shown here is derived from an EMBL/GenBank/DDBJ whole genome shotgun (WGS) entry which is preliminary data.</text>
</comment>
<gene>
    <name evidence="1" type="ORF">MKP05_09485</name>
</gene>
<evidence type="ECO:0000313" key="2">
    <source>
        <dbReference type="Proteomes" id="UP001202117"/>
    </source>
</evidence>
<dbReference type="Proteomes" id="UP001202117">
    <property type="component" value="Unassembled WGS sequence"/>
</dbReference>
<reference evidence="1 2" key="1">
    <citation type="submission" date="2022-02" db="EMBL/GenBank/DDBJ databases">
        <title>Halomonas fukangensis sp. nov., a halophilic bacterium isolated from a bulk soil of Kalidium foliatum at Fukang.</title>
        <authorList>
            <person name="Huang Y."/>
        </authorList>
    </citation>
    <scope>NUCLEOTIDE SEQUENCE [LARGE SCALE GENOMIC DNA]</scope>
    <source>
        <strain evidence="1 2">EGI 63088</strain>
    </source>
</reference>
<keyword evidence="2" id="KW-1185">Reference proteome</keyword>
<organism evidence="1 2">
    <name type="scientific">Halomonas flagellata</name>
    <dbReference type="NCBI Taxonomy" id="2920385"/>
    <lineage>
        <taxon>Bacteria</taxon>
        <taxon>Pseudomonadati</taxon>
        <taxon>Pseudomonadota</taxon>
        <taxon>Gammaproteobacteria</taxon>
        <taxon>Oceanospirillales</taxon>
        <taxon>Halomonadaceae</taxon>
        <taxon>Halomonas</taxon>
    </lineage>
</organism>
<protein>
    <recommendedName>
        <fullName evidence="3">Holin</fullName>
    </recommendedName>
</protein>
<accession>A0ABS9RU35</accession>